<proteinExistence type="predicted"/>
<reference evidence="2" key="1">
    <citation type="journal article" date="2019" name="Int. J. Syst. Evol. Microbiol.">
        <title>The Global Catalogue of Microorganisms (GCM) 10K type strain sequencing project: providing services to taxonomists for standard genome sequencing and annotation.</title>
        <authorList>
            <consortium name="The Broad Institute Genomics Platform"/>
            <consortium name="The Broad Institute Genome Sequencing Center for Infectious Disease"/>
            <person name="Wu L."/>
            <person name="Ma J."/>
        </authorList>
    </citation>
    <scope>NUCLEOTIDE SEQUENCE [LARGE SCALE GENOMIC DNA]</scope>
    <source>
        <strain evidence="2">CCUG 53270</strain>
    </source>
</reference>
<organism evidence="1 2">
    <name type="scientific">Paenibacillus vulneris</name>
    <dbReference type="NCBI Taxonomy" id="1133364"/>
    <lineage>
        <taxon>Bacteria</taxon>
        <taxon>Bacillati</taxon>
        <taxon>Bacillota</taxon>
        <taxon>Bacilli</taxon>
        <taxon>Bacillales</taxon>
        <taxon>Paenibacillaceae</taxon>
        <taxon>Paenibacillus</taxon>
    </lineage>
</organism>
<dbReference type="Pfam" id="PF13046">
    <property type="entry name" value="DUF3906"/>
    <property type="match status" value="1"/>
</dbReference>
<comment type="caution">
    <text evidence="1">The sequence shown here is derived from an EMBL/GenBank/DDBJ whole genome shotgun (WGS) entry which is preliminary data.</text>
</comment>
<evidence type="ECO:0000313" key="2">
    <source>
        <dbReference type="Proteomes" id="UP001597180"/>
    </source>
</evidence>
<dbReference type="InterPro" id="IPR024998">
    <property type="entry name" value="DUF3906"/>
</dbReference>
<gene>
    <name evidence="1" type="ORF">ACFQ4B_02795</name>
</gene>
<dbReference type="EMBL" id="JBHTLU010000007">
    <property type="protein sequence ID" value="MFD1219038.1"/>
    <property type="molecule type" value="Genomic_DNA"/>
</dbReference>
<accession>A0ABW3UDM1</accession>
<dbReference type="Proteomes" id="UP001597180">
    <property type="component" value="Unassembled WGS sequence"/>
</dbReference>
<dbReference type="RefSeq" id="WP_192700973.1">
    <property type="nucleotide sequence ID" value="NZ_BAABJG010000027.1"/>
</dbReference>
<sequence>MYLYKLEVELQEQKVYMTVLAENEAQAFDFLEEHLVRHFVSNPEVVEASIIEKKRAVTGAGYIMETHMK</sequence>
<protein>
    <submittedName>
        <fullName evidence="1">DUF3906 family protein</fullName>
    </submittedName>
</protein>
<evidence type="ECO:0000313" key="1">
    <source>
        <dbReference type="EMBL" id="MFD1219038.1"/>
    </source>
</evidence>
<name>A0ABW3UDM1_9BACL</name>
<keyword evidence="2" id="KW-1185">Reference proteome</keyword>